<gene>
    <name evidence="1" type="ORF">LCGC14_0721240</name>
</gene>
<reference evidence="1" key="1">
    <citation type="journal article" date="2015" name="Nature">
        <title>Complex archaea that bridge the gap between prokaryotes and eukaryotes.</title>
        <authorList>
            <person name="Spang A."/>
            <person name="Saw J.H."/>
            <person name="Jorgensen S.L."/>
            <person name="Zaremba-Niedzwiedzka K."/>
            <person name="Martijn J."/>
            <person name="Lind A.E."/>
            <person name="van Eijk R."/>
            <person name="Schleper C."/>
            <person name="Guy L."/>
            <person name="Ettema T.J."/>
        </authorList>
    </citation>
    <scope>NUCLEOTIDE SEQUENCE</scope>
</reference>
<dbReference type="AlphaFoldDB" id="A0A0F9QGI4"/>
<sequence length="110" mass="12451">MAEKKMDSDNGSEDAALRLTNLLYDTPEERMAELTHISARSALPLSMMETLRPDIVFDPNREIPLSKIWLQNYYRLLRSVGGQHLVRGTMLAEKEGADKEDDGGKDPFDL</sequence>
<accession>A0A0F9QGI4</accession>
<name>A0A0F9QGI4_9ZZZZ</name>
<proteinExistence type="predicted"/>
<protein>
    <submittedName>
        <fullName evidence="1">Uncharacterized protein</fullName>
    </submittedName>
</protein>
<organism evidence="1">
    <name type="scientific">marine sediment metagenome</name>
    <dbReference type="NCBI Taxonomy" id="412755"/>
    <lineage>
        <taxon>unclassified sequences</taxon>
        <taxon>metagenomes</taxon>
        <taxon>ecological metagenomes</taxon>
    </lineage>
</organism>
<dbReference type="EMBL" id="LAZR01001635">
    <property type="protein sequence ID" value="KKN41649.1"/>
    <property type="molecule type" value="Genomic_DNA"/>
</dbReference>
<comment type="caution">
    <text evidence="1">The sequence shown here is derived from an EMBL/GenBank/DDBJ whole genome shotgun (WGS) entry which is preliminary data.</text>
</comment>
<evidence type="ECO:0000313" key="1">
    <source>
        <dbReference type="EMBL" id="KKN41649.1"/>
    </source>
</evidence>